<dbReference type="FunFam" id="1.10.287.110:FF:000034">
    <property type="entry name" value="Chaperone protein DnaJ"/>
    <property type="match status" value="1"/>
</dbReference>
<dbReference type="Proteomes" id="UP000236394">
    <property type="component" value="Unassembled WGS sequence"/>
</dbReference>
<evidence type="ECO:0000313" key="14">
    <source>
        <dbReference type="EMBL" id="PNH19589.1"/>
    </source>
</evidence>
<feature type="binding site" evidence="10">
    <location>
        <position position="208"/>
    </location>
    <ligand>
        <name>Zn(2+)</name>
        <dbReference type="ChEBI" id="CHEBI:29105"/>
        <label>1</label>
    </ligand>
</feature>
<feature type="repeat" description="CXXCXGXG motif" evidence="10">
    <location>
        <begin position="208"/>
        <end position="215"/>
    </location>
</feature>
<feature type="binding site" evidence="10">
    <location>
        <position position="154"/>
    </location>
    <ligand>
        <name>Zn(2+)</name>
        <dbReference type="ChEBI" id="CHEBI:29105"/>
        <label>1</label>
    </ligand>
</feature>
<comment type="subunit">
    <text evidence="10">Homodimer.</text>
</comment>
<dbReference type="FunFam" id="2.60.260.20:FF:000005">
    <property type="entry name" value="Chaperone protein dnaJ 1, mitochondrial"/>
    <property type="match status" value="1"/>
</dbReference>
<dbReference type="AlphaFoldDB" id="A0A2J8B487"/>
<dbReference type="CDD" id="cd10747">
    <property type="entry name" value="DnaJ_C"/>
    <property type="match status" value="1"/>
</dbReference>
<keyword evidence="5 10" id="KW-0862">Zinc</keyword>
<evidence type="ECO:0000256" key="11">
    <source>
        <dbReference type="PROSITE-ProRule" id="PRU00546"/>
    </source>
</evidence>
<evidence type="ECO:0000256" key="2">
    <source>
        <dbReference type="ARBA" id="ARBA00022723"/>
    </source>
</evidence>
<dbReference type="GO" id="GO:0051082">
    <property type="term" value="F:unfolded protein binding"/>
    <property type="evidence" value="ECO:0007669"/>
    <property type="project" value="UniProtKB-UniRule"/>
</dbReference>
<protein>
    <recommendedName>
        <fullName evidence="9 10">Chaperone protein DnaJ</fullName>
    </recommendedName>
</protein>
<dbReference type="GO" id="GO:0006260">
    <property type="term" value="P:DNA replication"/>
    <property type="evidence" value="ECO:0007669"/>
    <property type="project" value="UniProtKB-KW"/>
</dbReference>
<dbReference type="InterPro" id="IPR018253">
    <property type="entry name" value="DnaJ_domain_CS"/>
</dbReference>
<evidence type="ECO:0000256" key="10">
    <source>
        <dbReference type="HAMAP-Rule" id="MF_01152"/>
    </source>
</evidence>
<dbReference type="HAMAP" id="MF_01152">
    <property type="entry name" value="DnaJ"/>
    <property type="match status" value="1"/>
</dbReference>
<dbReference type="GO" id="GO:0009408">
    <property type="term" value="P:response to heat"/>
    <property type="evidence" value="ECO:0007669"/>
    <property type="project" value="InterPro"/>
</dbReference>
<dbReference type="GO" id="GO:0005524">
    <property type="term" value="F:ATP binding"/>
    <property type="evidence" value="ECO:0007669"/>
    <property type="project" value="InterPro"/>
</dbReference>
<dbReference type="PANTHER" id="PTHR43096:SF52">
    <property type="entry name" value="DNAJ HOMOLOG 1, MITOCHONDRIAL-RELATED"/>
    <property type="match status" value="1"/>
</dbReference>
<dbReference type="PROSITE" id="PS51188">
    <property type="entry name" value="ZF_CR"/>
    <property type="match status" value="1"/>
</dbReference>
<feature type="repeat" description="CXXCXGXG motif" evidence="10">
    <location>
        <begin position="151"/>
        <end position="158"/>
    </location>
</feature>
<organism evidence="14 15">
    <name type="scientific">Mageeibacillus indolicus</name>
    <dbReference type="NCBI Taxonomy" id="884684"/>
    <lineage>
        <taxon>Bacteria</taxon>
        <taxon>Bacillati</taxon>
        <taxon>Bacillota</taxon>
        <taxon>Clostridia</taxon>
        <taxon>Eubacteriales</taxon>
        <taxon>Oscillospiraceae</taxon>
        <taxon>Mageeibacillus</taxon>
    </lineage>
</organism>
<dbReference type="InterPro" id="IPR036869">
    <property type="entry name" value="J_dom_sf"/>
</dbReference>
<keyword evidence="1 10" id="KW-0235">DNA replication</keyword>
<dbReference type="GO" id="GO:0005737">
    <property type="term" value="C:cytoplasm"/>
    <property type="evidence" value="ECO:0007669"/>
    <property type="project" value="UniProtKB-SubCell"/>
</dbReference>
<dbReference type="PANTHER" id="PTHR43096">
    <property type="entry name" value="DNAJ HOMOLOG 1, MITOCHONDRIAL-RELATED"/>
    <property type="match status" value="1"/>
</dbReference>
<name>A0A2J8B487_9FIRM</name>
<keyword evidence="3 10" id="KW-0677">Repeat</keyword>
<evidence type="ECO:0000256" key="6">
    <source>
        <dbReference type="ARBA" id="ARBA00023186"/>
    </source>
</evidence>
<dbReference type="Pfam" id="PF00226">
    <property type="entry name" value="DnaJ"/>
    <property type="match status" value="1"/>
</dbReference>
<comment type="domain">
    <text evidence="10">The J domain is necessary and sufficient to stimulate DnaK ATPase activity. Zinc center 1 plays an important role in the autonomous, DnaK-independent chaperone activity of DnaJ. Zinc center 2 is essential for interaction with DnaK and for DnaJ activity.</text>
</comment>
<proteinExistence type="inferred from homology"/>
<feature type="binding site" evidence="10">
    <location>
        <position position="194"/>
    </location>
    <ligand>
        <name>Zn(2+)</name>
        <dbReference type="ChEBI" id="CHEBI:29105"/>
        <label>2</label>
    </ligand>
</feature>
<feature type="binding site" evidence="10">
    <location>
        <position position="171"/>
    </location>
    <ligand>
        <name>Zn(2+)</name>
        <dbReference type="ChEBI" id="CHEBI:29105"/>
        <label>2</label>
    </ligand>
</feature>
<dbReference type="NCBIfam" id="TIGR02349">
    <property type="entry name" value="DnaJ_bact"/>
    <property type="match status" value="1"/>
</dbReference>
<dbReference type="PROSITE" id="PS00636">
    <property type="entry name" value="DNAJ_1"/>
    <property type="match status" value="1"/>
</dbReference>
<dbReference type="Pfam" id="PF01556">
    <property type="entry name" value="DnaJ_C"/>
    <property type="match status" value="1"/>
</dbReference>
<evidence type="ECO:0000259" key="13">
    <source>
        <dbReference type="PROSITE" id="PS51188"/>
    </source>
</evidence>
<evidence type="ECO:0000313" key="15">
    <source>
        <dbReference type="Proteomes" id="UP000236394"/>
    </source>
</evidence>
<dbReference type="InterPro" id="IPR008971">
    <property type="entry name" value="HSP40/DnaJ_pept-bd"/>
</dbReference>
<dbReference type="FunFam" id="2.10.230.10:FF:000002">
    <property type="entry name" value="Molecular chaperone DnaJ"/>
    <property type="match status" value="1"/>
</dbReference>
<accession>A0A2J8B487</accession>
<evidence type="ECO:0000256" key="4">
    <source>
        <dbReference type="ARBA" id="ARBA00022771"/>
    </source>
</evidence>
<evidence type="ECO:0000259" key="12">
    <source>
        <dbReference type="PROSITE" id="PS50076"/>
    </source>
</evidence>
<dbReference type="SUPFAM" id="SSF57938">
    <property type="entry name" value="DnaJ/Hsp40 cysteine-rich domain"/>
    <property type="match status" value="1"/>
</dbReference>
<dbReference type="Gene3D" id="2.60.260.20">
    <property type="entry name" value="Urease metallochaperone UreE, N-terminal domain"/>
    <property type="match status" value="2"/>
</dbReference>
<keyword evidence="6 10" id="KW-0143">Chaperone</keyword>
<evidence type="ECO:0000256" key="1">
    <source>
        <dbReference type="ARBA" id="ARBA00022705"/>
    </source>
</evidence>
<dbReference type="InterPro" id="IPR001305">
    <property type="entry name" value="HSP_DnaJ_Cys-rich_dom"/>
</dbReference>
<dbReference type="SUPFAM" id="SSF46565">
    <property type="entry name" value="Chaperone J-domain"/>
    <property type="match status" value="1"/>
</dbReference>
<evidence type="ECO:0000256" key="9">
    <source>
        <dbReference type="ARBA" id="ARBA00067609"/>
    </source>
</evidence>
<feature type="repeat" description="CXXCXGXG motif" evidence="10">
    <location>
        <begin position="194"/>
        <end position="201"/>
    </location>
</feature>
<dbReference type="NCBIfam" id="NF008035">
    <property type="entry name" value="PRK10767.1"/>
    <property type="match status" value="1"/>
</dbReference>
<dbReference type="GO" id="GO:0042026">
    <property type="term" value="P:protein refolding"/>
    <property type="evidence" value="ECO:0007669"/>
    <property type="project" value="TreeGrafter"/>
</dbReference>
<feature type="repeat" description="CXXCXGXG motif" evidence="10">
    <location>
        <begin position="168"/>
        <end position="175"/>
    </location>
</feature>
<dbReference type="InterPro" id="IPR002939">
    <property type="entry name" value="DnaJ_C"/>
</dbReference>
<dbReference type="RefSeq" id="WP_012993517.1">
    <property type="nucleotide sequence ID" value="NZ_NBZD01000001.1"/>
</dbReference>
<reference evidence="15" key="1">
    <citation type="submission" date="2017-04" db="EMBL/GenBank/DDBJ databases">
        <authorList>
            <person name="Bumgarner R.E."/>
            <person name="Fredricks D.N."/>
            <person name="Srinivasan S."/>
        </authorList>
    </citation>
    <scope>NUCLEOTIDE SEQUENCE [LARGE SCALE GENOMIC DNA]</scope>
    <source>
        <strain evidence="15">KA00405</strain>
    </source>
</reference>
<dbReference type="CDD" id="cd10719">
    <property type="entry name" value="DnaJ_zf"/>
    <property type="match status" value="1"/>
</dbReference>
<keyword evidence="4 10" id="KW-0863">Zinc-finger</keyword>
<feature type="zinc finger region" description="CR-type" evidence="11">
    <location>
        <begin position="138"/>
        <end position="220"/>
    </location>
</feature>
<comment type="similarity">
    <text evidence="8 10">Belongs to the DnaJ family.</text>
</comment>
<keyword evidence="10" id="KW-0963">Cytoplasm</keyword>
<dbReference type="InterPro" id="IPR001623">
    <property type="entry name" value="DnaJ_domain"/>
</dbReference>
<comment type="function">
    <text evidence="7 10">Participates actively in the response to hyperosmotic and heat shock by preventing the aggregation of stress-denatured proteins and by disaggregating proteins, also in an autonomous, DnaK-independent fashion. Unfolded proteins bind initially to DnaJ; upon interaction with the DnaJ-bound protein, DnaK hydrolyzes its bound ATP, resulting in the formation of a stable complex. GrpE releases ADP from DnaK; ATP binding to DnaK triggers the release of the substrate protein, thus completing the reaction cycle. Several rounds of ATP-dependent interactions between DnaJ, DnaK and GrpE are required for fully efficient folding. Also involved, together with DnaK and GrpE, in the DNA replication of plasmids through activation of initiation proteins.</text>
</comment>
<dbReference type="GO" id="GO:0031072">
    <property type="term" value="F:heat shock protein binding"/>
    <property type="evidence" value="ECO:0007669"/>
    <property type="project" value="InterPro"/>
</dbReference>
<evidence type="ECO:0000256" key="8">
    <source>
        <dbReference type="ARBA" id="ARBA00061004"/>
    </source>
</evidence>
<dbReference type="EMBL" id="NBZD01000001">
    <property type="protein sequence ID" value="PNH19589.1"/>
    <property type="molecule type" value="Genomic_DNA"/>
</dbReference>
<evidence type="ECO:0000256" key="3">
    <source>
        <dbReference type="ARBA" id="ARBA00022737"/>
    </source>
</evidence>
<feature type="binding site" evidence="10">
    <location>
        <position position="211"/>
    </location>
    <ligand>
        <name>Zn(2+)</name>
        <dbReference type="ChEBI" id="CHEBI:29105"/>
        <label>1</label>
    </ligand>
</feature>
<dbReference type="Gene3D" id="1.10.287.110">
    <property type="entry name" value="DnaJ domain"/>
    <property type="match status" value="1"/>
</dbReference>
<keyword evidence="2 10" id="KW-0479">Metal-binding</keyword>
<dbReference type="OMA" id="MATDYYA"/>
<dbReference type="InterPro" id="IPR012724">
    <property type="entry name" value="DnaJ"/>
</dbReference>
<evidence type="ECO:0000256" key="7">
    <source>
        <dbReference type="ARBA" id="ARBA00053423"/>
    </source>
</evidence>
<comment type="cofactor">
    <cofactor evidence="10">
        <name>Zn(2+)</name>
        <dbReference type="ChEBI" id="CHEBI:29105"/>
    </cofactor>
    <text evidence="10">Binds 2 Zn(2+) ions per monomer.</text>
</comment>
<comment type="caution">
    <text evidence="14">The sequence shown here is derived from an EMBL/GenBank/DDBJ whole genome shotgun (WGS) entry which is preliminary data.</text>
</comment>
<dbReference type="PROSITE" id="PS50076">
    <property type="entry name" value="DNAJ_2"/>
    <property type="match status" value="1"/>
</dbReference>
<dbReference type="Gene3D" id="2.10.230.10">
    <property type="entry name" value="Heat shock protein DnaJ, cysteine-rich domain"/>
    <property type="match status" value="1"/>
</dbReference>
<feature type="domain" description="CR-type" evidence="13">
    <location>
        <begin position="138"/>
        <end position="220"/>
    </location>
</feature>
<feature type="domain" description="J" evidence="12">
    <location>
        <begin position="6"/>
        <end position="71"/>
    </location>
</feature>
<dbReference type="InterPro" id="IPR036410">
    <property type="entry name" value="HSP_DnaJ_Cys-rich_dom_sf"/>
</dbReference>
<comment type="subcellular location">
    <subcellularLocation>
        <location evidence="10">Cytoplasm</location>
    </subcellularLocation>
</comment>
<dbReference type="Pfam" id="PF00684">
    <property type="entry name" value="DnaJ_CXXCXGXG"/>
    <property type="match status" value="1"/>
</dbReference>
<feature type="binding site" evidence="10">
    <location>
        <position position="197"/>
    </location>
    <ligand>
        <name>Zn(2+)</name>
        <dbReference type="ChEBI" id="CHEBI:29105"/>
        <label>2</label>
    </ligand>
</feature>
<dbReference type="SUPFAM" id="SSF49493">
    <property type="entry name" value="HSP40/DnaJ peptide-binding domain"/>
    <property type="match status" value="2"/>
</dbReference>
<gene>
    <name evidence="10" type="primary">dnaJ</name>
    <name evidence="14" type="ORF">B7R76_01505</name>
</gene>
<dbReference type="PRINTS" id="PR00625">
    <property type="entry name" value="JDOMAIN"/>
</dbReference>
<feature type="binding site" evidence="10">
    <location>
        <position position="168"/>
    </location>
    <ligand>
        <name>Zn(2+)</name>
        <dbReference type="ChEBI" id="CHEBI:29105"/>
        <label>2</label>
    </ligand>
</feature>
<evidence type="ECO:0000256" key="5">
    <source>
        <dbReference type="ARBA" id="ARBA00022833"/>
    </source>
</evidence>
<dbReference type="CDD" id="cd06257">
    <property type="entry name" value="DnaJ"/>
    <property type="match status" value="1"/>
</dbReference>
<sequence length="381" mass="41723">MPEKRDYYEVLGVSKTASDDELKKAYRKLAKKYHPDLNPGDKSAEAKFKEVNEAYAVLSDKEKRSQYDNYGHAGVDGQGFGNYSQADFADIFSSFFGRGFGGFSGFGGFGGEGAARGPVRGDDLRYQLTIEFMEAAFGCTKEFNVTKEDVCEACQGSGAKPGSSVEQCARCHGTGQVMQQRQSILGIVQTVTACPECHGRGKKIKDPCPQCHGVGHYRRNKTLSVKIPAGINHGESLVLENEGAPGENGGGKGNLYITIAIKPHPILGRNGNDTYCDVPVKFTQAALGGKIEVPTIDGPVEYELREGTQPGDRITIKGKGIPYINRKDQRGDHIATIKIEVPRNLSAEQRKLLAEFADTCTAKNYQQHTDFFTKLKQFFRN</sequence>
<dbReference type="GO" id="GO:0008270">
    <property type="term" value="F:zinc ion binding"/>
    <property type="evidence" value="ECO:0007669"/>
    <property type="project" value="UniProtKB-UniRule"/>
</dbReference>
<dbReference type="SMART" id="SM00271">
    <property type="entry name" value="DnaJ"/>
    <property type="match status" value="1"/>
</dbReference>
<keyword evidence="10" id="KW-0346">Stress response</keyword>
<feature type="binding site" evidence="10">
    <location>
        <position position="151"/>
    </location>
    <ligand>
        <name>Zn(2+)</name>
        <dbReference type="ChEBI" id="CHEBI:29105"/>
        <label>1</label>
    </ligand>
</feature>